<dbReference type="Proteomes" id="UP001150266">
    <property type="component" value="Unassembled WGS sequence"/>
</dbReference>
<comment type="caution">
    <text evidence="10">The sequence shown here is derived from an EMBL/GenBank/DDBJ whole genome shotgun (WGS) entry which is preliminary data.</text>
</comment>
<keyword evidence="5 8" id="KW-0804">Transcription</keyword>
<evidence type="ECO:0000313" key="10">
    <source>
        <dbReference type="EMBL" id="KAJ4476670.1"/>
    </source>
</evidence>
<dbReference type="GO" id="GO:0003712">
    <property type="term" value="F:transcription coregulator activity"/>
    <property type="evidence" value="ECO:0007669"/>
    <property type="project" value="InterPro"/>
</dbReference>
<dbReference type="GO" id="GO:0006357">
    <property type="term" value="P:regulation of transcription by RNA polymerase II"/>
    <property type="evidence" value="ECO:0007669"/>
    <property type="project" value="InterPro"/>
</dbReference>
<keyword evidence="8" id="KW-0010">Activator</keyword>
<organism evidence="10 11">
    <name type="scientific">Lentinula aciculospora</name>
    <dbReference type="NCBI Taxonomy" id="153920"/>
    <lineage>
        <taxon>Eukaryota</taxon>
        <taxon>Fungi</taxon>
        <taxon>Dikarya</taxon>
        <taxon>Basidiomycota</taxon>
        <taxon>Agaricomycotina</taxon>
        <taxon>Agaricomycetes</taxon>
        <taxon>Agaricomycetidae</taxon>
        <taxon>Agaricales</taxon>
        <taxon>Marasmiineae</taxon>
        <taxon>Omphalotaceae</taxon>
        <taxon>Lentinula</taxon>
    </lineage>
</organism>
<dbReference type="GO" id="GO:0016592">
    <property type="term" value="C:mediator complex"/>
    <property type="evidence" value="ECO:0007669"/>
    <property type="project" value="InterPro"/>
</dbReference>
<name>A0A9W9DLY3_9AGAR</name>
<keyword evidence="4 8" id="KW-0805">Transcription regulation</keyword>
<dbReference type="AlphaFoldDB" id="A0A9W9DLY3"/>
<sequence>MMNVSREPEEWKETVIWYTNILSNQEFGYRGWMADRGEKANTNCSHVGRYRLPFQDDVFSRKTTMDISDLHPPDDYSHRFFIWHEWIQANGPLTDENVFEYFTTSMFYDKQSNNQVLRMQTMHTGTSVTNEAEELKRFTGVEFAVVHAQPPSFFVIHKRERLSPEEVKPLAAFFIVNNRIYQSPDLYTVLSNRLLTSLYSIQSTLDSLRAHRPDYTPRTGFIWPIVDPSLAEDAGKKQEDTVANEVGGMSEAPTKRNATAFSGVPKRQQNNTLLMNAMHATAAHSSASLASRTLAPVAESIPTDPAVAASSANRMSATPAPVTPRVPTPKIKPINQEPPPKAAPGGGKKKRKRTMAIENT</sequence>
<evidence type="ECO:0000256" key="8">
    <source>
        <dbReference type="RuleBase" id="RU364143"/>
    </source>
</evidence>
<keyword evidence="6 8" id="KW-0539">Nucleus</keyword>
<accession>A0A9W9DLY3</accession>
<evidence type="ECO:0000256" key="1">
    <source>
        <dbReference type="ARBA" id="ARBA00004123"/>
    </source>
</evidence>
<dbReference type="Gene3D" id="3.10.450.580">
    <property type="entry name" value="Mediator complex, subunit Med6"/>
    <property type="match status" value="1"/>
</dbReference>
<gene>
    <name evidence="8" type="primary">MED6</name>
    <name evidence="10" type="ORF">J3R30DRAFT_3488145</name>
</gene>
<evidence type="ECO:0000256" key="7">
    <source>
        <dbReference type="ARBA" id="ARBA00031259"/>
    </source>
</evidence>
<dbReference type="OrthoDB" id="344220at2759"/>
<comment type="similarity">
    <text evidence="2 8">Belongs to the Mediator complex subunit 6 family.</text>
</comment>
<protein>
    <recommendedName>
        <fullName evidence="3 8">Mediator of RNA polymerase II transcription subunit 6</fullName>
    </recommendedName>
    <alternativeName>
        <fullName evidence="7 8">Mediator complex subunit 6</fullName>
    </alternativeName>
</protein>
<dbReference type="Pfam" id="PF04934">
    <property type="entry name" value="Med6"/>
    <property type="match status" value="1"/>
</dbReference>
<evidence type="ECO:0000256" key="6">
    <source>
        <dbReference type="ARBA" id="ARBA00023242"/>
    </source>
</evidence>
<reference evidence="10" key="1">
    <citation type="submission" date="2022-08" db="EMBL/GenBank/DDBJ databases">
        <title>A Global Phylogenomic Analysis of the Shiitake Genus Lentinula.</title>
        <authorList>
            <consortium name="DOE Joint Genome Institute"/>
            <person name="Sierra-Patev S."/>
            <person name="Min B."/>
            <person name="Naranjo-Ortiz M."/>
            <person name="Looney B."/>
            <person name="Konkel Z."/>
            <person name="Slot J.C."/>
            <person name="Sakamoto Y."/>
            <person name="Steenwyk J.L."/>
            <person name="Rokas A."/>
            <person name="Carro J."/>
            <person name="Camarero S."/>
            <person name="Ferreira P."/>
            <person name="Molpeceres G."/>
            <person name="Ruiz-Duenas F.J."/>
            <person name="Serrano A."/>
            <person name="Henrissat B."/>
            <person name="Drula E."/>
            <person name="Hughes K.W."/>
            <person name="Mata J.L."/>
            <person name="Ishikawa N.K."/>
            <person name="Vargas-Isla R."/>
            <person name="Ushijima S."/>
            <person name="Smith C.A."/>
            <person name="Ahrendt S."/>
            <person name="Andreopoulos W."/>
            <person name="He G."/>
            <person name="Labutti K."/>
            <person name="Lipzen A."/>
            <person name="Ng V."/>
            <person name="Riley R."/>
            <person name="Sandor L."/>
            <person name="Barry K."/>
            <person name="Martinez A.T."/>
            <person name="Xiao Y."/>
            <person name="Gibbons J.G."/>
            <person name="Terashima K."/>
            <person name="Grigoriev I.V."/>
            <person name="Hibbett D.S."/>
        </authorList>
    </citation>
    <scope>NUCLEOTIDE SEQUENCE</scope>
    <source>
        <strain evidence="10">JLM2183</strain>
    </source>
</reference>
<evidence type="ECO:0000256" key="5">
    <source>
        <dbReference type="ARBA" id="ARBA00023163"/>
    </source>
</evidence>
<evidence type="ECO:0000313" key="11">
    <source>
        <dbReference type="Proteomes" id="UP001150266"/>
    </source>
</evidence>
<comment type="function">
    <text evidence="8">Component of the Mediator complex, a coactivator involved in the regulated transcription of nearly all RNA polymerase II-dependent genes. Mediator functions as a bridge to convey information from gene-specific regulatory proteins to the basal RNA polymerase II transcription machinery. Mediator is recruited to promoters by direct interactions with regulatory proteins and serves as a scaffold for the assembly of a functional preinitiation complex with RNA polymerase II and the general transcription factors.</text>
</comment>
<dbReference type="InterPro" id="IPR038566">
    <property type="entry name" value="Mediator_Med6_sf"/>
</dbReference>
<evidence type="ECO:0000256" key="4">
    <source>
        <dbReference type="ARBA" id="ARBA00023015"/>
    </source>
</evidence>
<feature type="region of interest" description="Disordered" evidence="9">
    <location>
        <begin position="305"/>
        <end position="360"/>
    </location>
</feature>
<proteinExistence type="inferred from homology"/>
<evidence type="ECO:0000256" key="9">
    <source>
        <dbReference type="SAM" id="MobiDB-lite"/>
    </source>
</evidence>
<evidence type="ECO:0000256" key="2">
    <source>
        <dbReference type="ARBA" id="ARBA00007526"/>
    </source>
</evidence>
<keyword evidence="11" id="KW-1185">Reference proteome</keyword>
<dbReference type="InterPro" id="IPR007018">
    <property type="entry name" value="Mediator_Med6"/>
</dbReference>
<comment type="subcellular location">
    <subcellularLocation>
        <location evidence="1 8">Nucleus</location>
    </subcellularLocation>
</comment>
<dbReference type="EMBL" id="JAOTPV010000011">
    <property type="protein sequence ID" value="KAJ4476670.1"/>
    <property type="molecule type" value="Genomic_DNA"/>
</dbReference>
<evidence type="ECO:0000256" key="3">
    <source>
        <dbReference type="ARBA" id="ARBA00020634"/>
    </source>
</evidence>
<comment type="subunit">
    <text evidence="8">Component of the Mediator complex.</text>
</comment>
<dbReference type="PANTHER" id="PTHR13104">
    <property type="entry name" value="MED-6-RELATED"/>
    <property type="match status" value="1"/>
</dbReference>